<dbReference type="InterPro" id="IPR038538">
    <property type="entry name" value="MTERF_sf"/>
</dbReference>
<protein>
    <recommendedName>
        <fullName evidence="6">mTERF domain-containing protein 2</fullName>
    </recommendedName>
</protein>
<sequence length="367" mass="42329">VTLRTVIFCVVLVWIILYIVFPFRTNLCKMIRFCSRLISKDIKKLNNIVSSVRSGCNHLQPTRSIGPIFSCNTCHLRQQSTATPPAAQADPEEAESDLEIAELPMTPLVVSVISVMQEFDFTDTDIKKIMIKQPALLKTRENSWRDTVDTLTKCGFENTEILSILKGWPKVLSIKNSDLIRRIQAWTESGLGEKLMFEVLASNPHFLEVDHAFVSKRIKQYQLYFENKKRVGKLFMLAPNTLEENWKTIVEKLNYLNELCTDESDIVSSGVLAHSLFHIKARHEFLIRAGIYKRPTKNFNKKLSKNPKLEPIVNKTDDDFVSDIAGLSKFEYDVFLEMYKEELADDEAGYDSDDVEIYKFAYRKHRK</sequence>
<dbReference type="Gene3D" id="1.25.70.10">
    <property type="entry name" value="Transcription termination factor 3, mitochondrial"/>
    <property type="match status" value="1"/>
</dbReference>
<dbReference type="AlphaFoldDB" id="A0A1B6FQC3"/>
<keyword evidence="3" id="KW-0812">Transmembrane</keyword>
<proteinExistence type="inferred from homology"/>
<evidence type="ECO:0008006" key="6">
    <source>
        <dbReference type="Google" id="ProtNLM"/>
    </source>
</evidence>
<comment type="similarity">
    <text evidence="1">Belongs to the mTERF family.</text>
</comment>
<evidence type="ECO:0000256" key="1">
    <source>
        <dbReference type="ARBA" id="ARBA00007692"/>
    </source>
</evidence>
<organism evidence="4">
    <name type="scientific">Cuerna arida</name>
    <dbReference type="NCBI Taxonomy" id="1464854"/>
    <lineage>
        <taxon>Eukaryota</taxon>
        <taxon>Metazoa</taxon>
        <taxon>Ecdysozoa</taxon>
        <taxon>Arthropoda</taxon>
        <taxon>Hexapoda</taxon>
        <taxon>Insecta</taxon>
        <taxon>Pterygota</taxon>
        <taxon>Neoptera</taxon>
        <taxon>Paraneoptera</taxon>
        <taxon>Hemiptera</taxon>
        <taxon>Auchenorrhyncha</taxon>
        <taxon>Membracoidea</taxon>
        <taxon>Cicadellidae</taxon>
        <taxon>Cicadellinae</taxon>
        <taxon>Proconiini</taxon>
        <taxon>Cuerna</taxon>
    </lineage>
</organism>
<evidence type="ECO:0000256" key="3">
    <source>
        <dbReference type="SAM" id="Phobius"/>
    </source>
</evidence>
<gene>
    <name evidence="4" type="ORF">g.11868</name>
    <name evidence="5" type="ORF">g.11869</name>
</gene>
<reference evidence="4" key="1">
    <citation type="submission" date="2015-11" db="EMBL/GenBank/DDBJ databases">
        <title>De novo transcriptome assembly of four potential Pierce s Disease insect vectors from Arizona vineyards.</title>
        <authorList>
            <person name="Tassone E.E."/>
        </authorList>
    </citation>
    <scope>NUCLEOTIDE SEQUENCE</scope>
</reference>
<accession>A0A1B6FQC3</accession>
<keyword evidence="3" id="KW-1133">Transmembrane helix</keyword>
<evidence type="ECO:0000313" key="4">
    <source>
        <dbReference type="EMBL" id="JAS52233.1"/>
    </source>
</evidence>
<dbReference type="EMBL" id="GECZ01017536">
    <property type="protein sequence ID" value="JAS52233.1"/>
    <property type="molecule type" value="Transcribed_RNA"/>
</dbReference>
<evidence type="ECO:0000313" key="5">
    <source>
        <dbReference type="EMBL" id="JAS61487.1"/>
    </source>
</evidence>
<dbReference type="InterPro" id="IPR003690">
    <property type="entry name" value="MTERF"/>
</dbReference>
<dbReference type="EMBL" id="GECZ01008282">
    <property type="protein sequence ID" value="JAS61487.1"/>
    <property type="molecule type" value="Transcribed_RNA"/>
</dbReference>
<name>A0A1B6FQC3_9HEMI</name>
<keyword evidence="2" id="KW-0809">Transit peptide</keyword>
<feature type="non-terminal residue" evidence="4">
    <location>
        <position position="1"/>
    </location>
</feature>
<dbReference type="Pfam" id="PF02536">
    <property type="entry name" value="mTERF"/>
    <property type="match status" value="1"/>
</dbReference>
<feature type="transmembrane region" description="Helical" evidence="3">
    <location>
        <begin position="6"/>
        <end position="23"/>
    </location>
</feature>
<keyword evidence="3" id="KW-0472">Membrane</keyword>
<evidence type="ECO:0000256" key="2">
    <source>
        <dbReference type="ARBA" id="ARBA00022946"/>
    </source>
</evidence>
<dbReference type="GO" id="GO:0003676">
    <property type="term" value="F:nucleic acid binding"/>
    <property type="evidence" value="ECO:0007669"/>
    <property type="project" value="InterPro"/>
</dbReference>